<dbReference type="EMBL" id="DSLG01000002">
    <property type="protein sequence ID" value="HEA86764.1"/>
    <property type="molecule type" value="Genomic_DNA"/>
</dbReference>
<organism evidence="14">
    <name type="scientific">candidate division WOR-3 bacterium</name>
    <dbReference type="NCBI Taxonomy" id="2052148"/>
    <lineage>
        <taxon>Bacteria</taxon>
        <taxon>Bacteria division WOR-3</taxon>
    </lineage>
</organism>
<dbReference type="FunFam" id="3.40.1780.10:FF:000001">
    <property type="entry name" value="S-adenosylmethionine:tRNA ribosyltransferase-isomerase"/>
    <property type="match status" value="1"/>
</dbReference>
<evidence type="ECO:0000256" key="5">
    <source>
        <dbReference type="ARBA" id="ARBA00022679"/>
    </source>
</evidence>
<keyword evidence="4 13" id="KW-0963">Cytoplasm</keyword>
<accession>A0A7C1SDJ1</accession>
<keyword evidence="14" id="KW-0328">Glycosyltransferase</keyword>
<reference evidence="14" key="1">
    <citation type="journal article" date="2020" name="mSystems">
        <title>Genome- and Community-Level Interaction Insights into Carbon Utilization and Element Cycling Functions of Hydrothermarchaeota in Hydrothermal Sediment.</title>
        <authorList>
            <person name="Zhou Z."/>
            <person name="Liu Y."/>
            <person name="Xu W."/>
            <person name="Pan J."/>
            <person name="Luo Z.H."/>
            <person name="Li M."/>
        </authorList>
    </citation>
    <scope>NUCLEOTIDE SEQUENCE [LARGE SCALE GENOMIC DNA]</scope>
    <source>
        <strain evidence="14">SpSt-265</strain>
    </source>
</reference>
<evidence type="ECO:0000256" key="1">
    <source>
        <dbReference type="ARBA" id="ARBA00004496"/>
    </source>
</evidence>
<dbReference type="GO" id="GO:0008616">
    <property type="term" value="P:tRNA queuosine(34) biosynthetic process"/>
    <property type="evidence" value="ECO:0007669"/>
    <property type="project" value="UniProtKB-UniRule"/>
</dbReference>
<evidence type="ECO:0000256" key="4">
    <source>
        <dbReference type="ARBA" id="ARBA00022490"/>
    </source>
</evidence>
<gene>
    <name evidence="13 14" type="primary">queA</name>
    <name evidence="14" type="ORF">ENP94_01985</name>
</gene>
<dbReference type="InterPro" id="IPR042118">
    <property type="entry name" value="QueA_dom1"/>
</dbReference>
<dbReference type="HAMAP" id="MF_00113">
    <property type="entry name" value="QueA"/>
    <property type="match status" value="1"/>
</dbReference>
<dbReference type="NCBIfam" id="NF001140">
    <property type="entry name" value="PRK00147.1"/>
    <property type="match status" value="1"/>
</dbReference>
<keyword evidence="14" id="KW-0413">Isomerase</keyword>
<evidence type="ECO:0000256" key="8">
    <source>
        <dbReference type="ARBA" id="ARBA00052751"/>
    </source>
</evidence>
<dbReference type="InterPro" id="IPR036100">
    <property type="entry name" value="QueA_sf"/>
</dbReference>
<comment type="subcellular location">
    <subcellularLocation>
        <location evidence="1 13">Cytoplasm</location>
    </subcellularLocation>
</comment>
<dbReference type="Gene3D" id="3.40.1780.10">
    <property type="entry name" value="QueA-like"/>
    <property type="match status" value="1"/>
</dbReference>
<keyword evidence="7 13" id="KW-0671">Queuosine biosynthesis</keyword>
<dbReference type="UniPathway" id="UPA00392"/>
<evidence type="ECO:0000256" key="10">
    <source>
        <dbReference type="ARBA" id="ARBA00066503"/>
    </source>
</evidence>
<keyword evidence="5 13" id="KW-0808">Transferase</keyword>
<dbReference type="GO" id="GO:0005737">
    <property type="term" value="C:cytoplasm"/>
    <property type="evidence" value="ECO:0007669"/>
    <property type="project" value="UniProtKB-SubCell"/>
</dbReference>
<comment type="similarity">
    <text evidence="9 13">Belongs to the QueA family.</text>
</comment>
<evidence type="ECO:0000313" key="14">
    <source>
        <dbReference type="EMBL" id="HEA86764.1"/>
    </source>
</evidence>
<comment type="caution">
    <text evidence="14">The sequence shown here is derived from an EMBL/GenBank/DDBJ whole genome shotgun (WGS) entry which is preliminary data.</text>
</comment>
<proteinExistence type="inferred from homology"/>
<comment type="function">
    <text evidence="13">Transfers and isomerizes the ribose moiety from AdoMet to the 7-aminomethyl group of 7-deazaguanine (preQ1-tRNA) to give epoxyqueuosine (oQ-tRNA).</text>
</comment>
<evidence type="ECO:0000256" key="9">
    <source>
        <dbReference type="ARBA" id="ARBA00061210"/>
    </source>
</evidence>
<dbReference type="AlphaFoldDB" id="A0A7C1SDJ1"/>
<evidence type="ECO:0000256" key="2">
    <source>
        <dbReference type="ARBA" id="ARBA00004691"/>
    </source>
</evidence>
<sequence length="341" mass="38948">MLVAEFDYQLPKELIAQHPVEPRDHSRLLVVERKTGRFYDCRFFEIELWLNSGDVLVLNNTRVIPARIYGRLVTGDKIELLLLRPREDGIWETLSRPARKAKPGTVVQFDDGFTGVVLERHPAGIRVLKFEPPDISRLLSVCGELALPPYIRTRGHNPERYQTVYARIPGAVAAPTAGLHFTSELIERLKQKGIKPFYLTLHAGLGTFRPVKVEKVEEHRMHPEEFELHPEVAEAITTAKREGRRVVCVGTTTVRVLESRAERKGNQILVHPGAGLTDLFIYPGFDWKVTDVLITNFHLPKSTLLMLVCAFAGRELIMKTYQHAIEQRYRFYSFGDAMMII</sequence>
<dbReference type="PANTHER" id="PTHR30307:SF0">
    <property type="entry name" value="S-ADENOSYLMETHIONINE:TRNA RIBOSYLTRANSFERASE-ISOMERASE"/>
    <property type="match status" value="1"/>
</dbReference>
<dbReference type="SUPFAM" id="SSF111337">
    <property type="entry name" value="QueA-like"/>
    <property type="match status" value="1"/>
</dbReference>
<evidence type="ECO:0000256" key="13">
    <source>
        <dbReference type="HAMAP-Rule" id="MF_00113"/>
    </source>
</evidence>
<dbReference type="InterPro" id="IPR003699">
    <property type="entry name" value="QueA"/>
</dbReference>
<evidence type="ECO:0000256" key="7">
    <source>
        <dbReference type="ARBA" id="ARBA00022785"/>
    </source>
</evidence>
<dbReference type="InterPro" id="IPR042119">
    <property type="entry name" value="QueA_dom2"/>
</dbReference>
<dbReference type="EC" id="2.4.99.17" evidence="10 13"/>
<evidence type="ECO:0000256" key="11">
    <source>
        <dbReference type="ARBA" id="ARBA00069325"/>
    </source>
</evidence>
<evidence type="ECO:0000256" key="6">
    <source>
        <dbReference type="ARBA" id="ARBA00022691"/>
    </source>
</evidence>
<name>A0A7C1SDJ1_UNCW3</name>
<comment type="pathway">
    <text evidence="2 13">tRNA modification; tRNA-queuosine biosynthesis.</text>
</comment>
<evidence type="ECO:0000256" key="12">
    <source>
        <dbReference type="ARBA" id="ARBA00076160"/>
    </source>
</evidence>
<protein>
    <recommendedName>
        <fullName evidence="11 13">S-adenosylmethionine:tRNA ribosyltransferase-isomerase</fullName>
        <ecNumber evidence="10 13">2.4.99.17</ecNumber>
    </recommendedName>
    <alternativeName>
        <fullName evidence="12 13">Queuosine biosynthesis protein QueA</fullName>
    </alternativeName>
</protein>
<comment type="subunit">
    <text evidence="3 13">Monomer.</text>
</comment>
<dbReference type="PANTHER" id="PTHR30307">
    <property type="entry name" value="S-ADENOSYLMETHIONINE:TRNA RIBOSYLTRANSFERASE-ISOMERASE"/>
    <property type="match status" value="1"/>
</dbReference>
<evidence type="ECO:0000256" key="3">
    <source>
        <dbReference type="ARBA" id="ARBA00011245"/>
    </source>
</evidence>
<dbReference type="Pfam" id="PF02547">
    <property type="entry name" value="Queuosine_synth"/>
    <property type="match status" value="1"/>
</dbReference>
<dbReference type="Gene3D" id="2.40.10.240">
    <property type="entry name" value="QueA-like"/>
    <property type="match status" value="1"/>
</dbReference>
<keyword evidence="6 13" id="KW-0949">S-adenosyl-L-methionine</keyword>
<dbReference type="NCBIfam" id="TIGR00113">
    <property type="entry name" value="queA"/>
    <property type="match status" value="1"/>
</dbReference>
<dbReference type="GO" id="GO:0051075">
    <property type="term" value="F:S-adenosylmethionine:tRNA ribosyltransferase-isomerase activity"/>
    <property type="evidence" value="ECO:0007669"/>
    <property type="project" value="UniProtKB-EC"/>
</dbReference>
<comment type="catalytic activity">
    <reaction evidence="8 13">
        <text>7-aminomethyl-7-carbaguanosine(34) in tRNA + S-adenosyl-L-methionine = epoxyqueuosine(34) in tRNA + adenine + L-methionine + 2 H(+)</text>
        <dbReference type="Rhea" id="RHEA:32155"/>
        <dbReference type="Rhea" id="RHEA-COMP:10342"/>
        <dbReference type="Rhea" id="RHEA-COMP:18582"/>
        <dbReference type="ChEBI" id="CHEBI:15378"/>
        <dbReference type="ChEBI" id="CHEBI:16708"/>
        <dbReference type="ChEBI" id="CHEBI:57844"/>
        <dbReference type="ChEBI" id="CHEBI:59789"/>
        <dbReference type="ChEBI" id="CHEBI:82833"/>
        <dbReference type="ChEBI" id="CHEBI:194443"/>
        <dbReference type="EC" id="2.4.99.17"/>
    </reaction>
</comment>